<comment type="caution">
    <text evidence="1">The sequence shown here is derived from an EMBL/GenBank/DDBJ whole genome shotgun (WGS) entry which is preliminary data.</text>
</comment>
<name>X1TED3_9ZZZZ</name>
<reference evidence="1" key="1">
    <citation type="journal article" date="2014" name="Front. Microbiol.">
        <title>High frequency of phylogenetically diverse reductive dehalogenase-homologous genes in deep subseafloor sedimentary metagenomes.</title>
        <authorList>
            <person name="Kawai M."/>
            <person name="Futagami T."/>
            <person name="Toyoda A."/>
            <person name="Takaki Y."/>
            <person name="Nishi S."/>
            <person name="Hori S."/>
            <person name="Arai W."/>
            <person name="Tsubouchi T."/>
            <person name="Morono Y."/>
            <person name="Uchiyama I."/>
            <person name="Ito T."/>
            <person name="Fujiyama A."/>
            <person name="Inagaki F."/>
            <person name="Takami H."/>
        </authorList>
    </citation>
    <scope>NUCLEOTIDE SEQUENCE</scope>
    <source>
        <strain evidence="1">Expedition CK06-06</strain>
    </source>
</reference>
<proteinExistence type="predicted"/>
<dbReference type="EMBL" id="BARW01005357">
    <property type="protein sequence ID" value="GAI78394.1"/>
    <property type="molecule type" value="Genomic_DNA"/>
</dbReference>
<evidence type="ECO:0000313" key="1">
    <source>
        <dbReference type="EMBL" id="GAI78394.1"/>
    </source>
</evidence>
<gene>
    <name evidence="1" type="ORF">S12H4_11739</name>
</gene>
<sequence>PVTLLIVIFSLVLGSGGIAGSLKISKKKVRDKLKFKLK</sequence>
<organism evidence="1">
    <name type="scientific">marine sediment metagenome</name>
    <dbReference type="NCBI Taxonomy" id="412755"/>
    <lineage>
        <taxon>unclassified sequences</taxon>
        <taxon>metagenomes</taxon>
        <taxon>ecological metagenomes</taxon>
    </lineage>
</organism>
<protein>
    <submittedName>
        <fullName evidence="1">Uncharacterized protein</fullName>
    </submittedName>
</protein>
<accession>X1TED3</accession>
<dbReference type="AlphaFoldDB" id="X1TED3"/>
<feature type="non-terminal residue" evidence="1">
    <location>
        <position position="1"/>
    </location>
</feature>